<dbReference type="AlphaFoldDB" id="A0AAD5Y031"/>
<dbReference type="SUPFAM" id="SSF51735">
    <property type="entry name" value="NAD(P)-binding Rossmann-fold domains"/>
    <property type="match status" value="1"/>
</dbReference>
<dbReference type="InterPro" id="IPR002347">
    <property type="entry name" value="SDR_fam"/>
</dbReference>
<evidence type="ECO:0000313" key="1">
    <source>
        <dbReference type="EMBL" id="KAJ3221121.1"/>
    </source>
</evidence>
<dbReference type="InterPro" id="IPR036291">
    <property type="entry name" value="NAD(P)-bd_dom_sf"/>
</dbReference>
<dbReference type="InterPro" id="IPR051935">
    <property type="entry name" value="HSDL2"/>
</dbReference>
<name>A0AAD5Y031_9FUNG</name>
<organism evidence="1 2">
    <name type="scientific">Clydaea vesicula</name>
    <dbReference type="NCBI Taxonomy" id="447962"/>
    <lineage>
        <taxon>Eukaryota</taxon>
        <taxon>Fungi</taxon>
        <taxon>Fungi incertae sedis</taxon>
        <taxon>Chytridiomycota</taxon>
        <taxon>Chytridiomycota incertae sedis</taxon>
        <taxon>Chytridiomycetes</taxon>
        <taxon>Lobulomycetales</taxon>
        <taxon>Lobulomycetaceae</taxon>
        <taxon>Clydaea</taxon>
    </lineage>
</organism>
<dbReference type="Pfam" id="PF00106">
    <property type="entry name" value="adh_short"/>
    <property type="match status" value="1"/>
</dbReference>
<comment type="caution">
    <text evidence="1">The sequence shown here is derived from an EMBL/GenBank/DDBJ whole genome shotgun (WGS) entry which is preliminary data.</text>
</comment>
<protein>
    <submittedName>
        <fullName evidence="1">Uncharacterized protein</fullName>
    </submittedName>
</protein>
<sequence>MKKKTALVLGASRGIGRTIALEIAKTYNVVVSSKTELDLQKLTKEIINNGGSAFYHCCNVMEAQAVNDLINFTIKVFGSIDVVIYNSGAIFHGNLSDTSIKKFQLLQKVNVEGLYFTINFTLPFFKKQKCGRLIVISPPIYSRFFRGKCAYAVGKVGMSVLVSGLAMELEEEFKNQISVTALWPATAVESAVTTNVESKYLRSPLIFSDAVLEILKSEPAEVNGKFLIDEDFLRSKGQTDFLKYSLIKNAEVPRMMPKKFPSLLVEEQDDRGFLMKSNI</sequence>
<dbReference type="PANTHER" id="PTHR42808">
    <property type="entry name" value="HYDROXYSTEROID DEHYDROGENASE-LIKE PROTEIN 2"/>
    <property type="match status" value="1"/>
</dbReference>
<dbReference type="PRINTS" id="PR00081">
    <property type="entry name" value="GDHRDH"/>
</dbReference>
<accession>A0AAD5Y031</accession>
<reference evidence="1" key="1">
    <citation type="submission" date="2020-05" db="EMBL/GenBank/DDBJ databases">
        <title>Phylogenomic resolution of chytrid fungi.</title>
        <authorList>
            <person name="Stajich J.E."/>
            <person name="Amses K."/>
            <person name="Simmons R."/>
            <person name="Seto K."/>
            <person name="Myers J."/>
            <person name="Bonds A."/>
            <person name="Quandt C.A."/>
            <person name="Barry K."/>
            <person name="Liu P."/>
            <person name="Grigoriev I."/>
            <person name="Longcore J.E."/>
            <person name="James T.Y."/>
        </authorList>
    </citation>
    <scope>NUCLEOTIDE SEQUENCE</scope>
    <source>
        <strain evidence="1">JEL0476</strain>
    </source>
</reference>
<dbReference type="EMBL" id="JADGJW010000250">
    <property type="protein sequence ID" value="KAJ3221121.1"/>
    <property type="molecule type" value="Genomic_DNA"/>
</dbReference>
<keyword evidence="2" id="KW-1185">Reference proteome</keyword>
<evidence type="ECO:0000313" key="2">
    <source>
        <dbReference type="Proteomes" id="UP001211065"/>
    </source>
</evidence>
<gene>
    <name evidence="1" type="ORF">HK099_003768</name>
</gene>
<dbReference type="Gene3D" id="3.40.50.720">
    <property type="entry name" value="NAD(P)-binding Rossmann-like Domain"/>
    <property type="match status" value="1"/>
</dbReference>
<dbReference type="Proteomes" id="UP001211065">
    <property type="component" value="Unassembled WGS sequence"/>
</dbReference>
<dbReference type="PANTHER" id="PTHR42808:SF4">
    <property type="entry name" value="SHORT CHAIN DEHYDROGENASE"/>
    <property type="match status" value="1"/>
</dbReference>
<proteinExistence type="predicted"/>